<name>A0AAN9B2X9_9CAEN</name>
<dbReference type="AlphaFoldDB" id="A0AAN9B2X9"/>
<sequence>MRTQCCMTRVSVACLWSVFNTDRFPDNRRLCPVLPFPLHLPFYRPPPSTTPTTTHTLSSKQNGKADGQSTHDTDDTVICEISPLISYAGEGLEELKGVKLCPPVILELSPDSKLDIRQGSQ</sequence>
<evidence type="ECO:0000313" key="2">
    <source>
        <dbReference type="EMBL" id="KAK7098235.1"/>
    </source>
</evidence>
<protein>
    <submittedName>
        <fullName evidence="2">Uncharacterized protein</fullName>
    </submittedName>
</protein>
<organism evidence="2 3">
    <name type="scientific">Littorina saxatilis</name>
    <dbReference type="NCBI Taxonomy" id="31220"/>
    <lineage>
        <taxon>Eukaryota</taxon>
        <taxon>Metazoa</taxon>
        <taxon>Spiralia</taxon>
        <taxon>Lophotrochozoa</taxon>
        <taxon>Mollusca</taxon>
        <taxon>Gastropoda</taxon>
        <taxon>Caenogastropoda</taxon>
        <taxon>Littorinimorpha</taxon>
        <taxon>Littorinoidea</taxon>
        <taxon>Littorinidae</taxon>
        <taxon>Littorina</taxon>
    </lineage>
</organism>
<dbReference type="Gene3D" id="2.10.10.100">
    <property type="match status" value="1"/>
</dbReference>
<comment type="caution">
    <text evidence="2">The sequence shown here is derived from an EMBL/GenBank/DDBJ whole genome shotgun (WGS) entry which is preliminary data.</text>
</comment>
<proteinExistence type="predicted"/>
<dbReference type="Proteomes" id="UP001374579">
    <property type="component" value="Unassembled WGS sequence"/>
</dbReference>
<evidence type="ECO:0000313" key="3">
    <source>
        <dbReference type="Proteomes" id="UP001374579"/>
    </source>
</evidence>
<reference evidence="2 3" key="1">
    <citation type="submission" date="2024-02" db="EMBL/GenBank/DDBJ databases">
        <title>Chromosome-scale genome assembly of the rough periwinkle Littorina saxatilis.</title>
        <authorList>
            <person name="De Jode A."/>
            <person name="Faria R."/>
            <person name="Formenti G."/>
            <person name="Sims Y."/>
            <person name="Smith T.P."/>
            <person name="Tracey A."/>
            <person name="Wood J.M.D."/>
            <person name="Zagrodzka Z.B."/>
            <person name="Johannesson K."/>
            <person name="Butlin R.K."/>
            <person name="Leder E.H."/>
        </authorList>
    </citation>
    <scope>NUCLEOTIDE SEQUENCE [LARGE SCALE GENOMIC DNA]</scope>
    <source>
        <strain evidence="2">Snail1</strain>
        <tissue evidence="2">Muscle</tissue>
    </source>
</reference>
<feature type="compositionally biased region" description="Low complexity" evidence="1">
    <location>
        <begin position="50"/>
        <end position="59"/>
    </location>
</feature>
<keyword evidence="3" id="KW-1185">Reference proteome</keyword>
<evidence type="ECO:0000256" key="1">
    <source>
        <dbReference type="SAM" id="MobiDB-lite"/>
    </source>
</evidence>
<accession>A0AAN9B2X9</accession>
<feature type="region of interest" description="Disordered" evidence="1">
    <location>
        <begin position="44"/>
        <end position="74"/>
    </location>
</feature>
<gene>
    <name evidence="2" type="ORF">V1264_002576</name>
</gene>
<dbReference type="EMBL" id="JBAMIC010000012">
    <property type="protein sequence ID" value="KAK7098235.1"/>
    <property type="molecule type" value="Genomic_DNA"/>
</dbReference>